<dbReference type="InParanoid" id="A0BE54"/>
<dbReference type="HOGENOM" id="CLU_1430567_0_0_1"/>
<dbReference type="AlphaFoldDB" id="A0BE54"/>
<accession>A0BE54</accession>
<evidence type="ECO:0000313" key="1">
    <source>
        <dbReference type="EMBL" id="CAK56821.1"/>
    </source>
</evidence>
<dbReference type="RefSeq" id="XP_001424219.1">
    <property type="nucleotide sequence ID" value="XM_001424182.1"/>
</dbReference>
<protein>
    <submittedName>
        <fullName evidence="1">Uncharacterized protein</fullName>
    </submittedName>
</protein>
<dbReference type="GeneID" id="5010003"/>
<reference evidence="1 2" key="1">
    <citation type="journal article" date="2006" name="Nature">
        <title>Global trends of whole-genome duplications revealed by the ciliate Paramecium tetraurelia.</title>
        <authorList>
            <consortium name="Genoscope"/>
            <person name="Aury J.-M."/>
            <person name="Jaillon O."/>
            <person name="Duret L."/>
            <person name="Noel B."/>
            <person name="Jubin C."/>
            <person name="Porcel B.M."/>
            <person name="Segurens B."/>
            <person name="Daubin V."/>
            <person name="Anthouard V."/>
            <person name="Aiach N."/>
            <person name="Arnaiz O."/>
            <person name="Billaut A."/>
            <person name="Beisson J."/>
            <person name="Blanc I."/>
            <person name="Bouhouche K."/>
            <person name="Camara F."/>
            <person name="Duharcourt S."/>
            <person name="Guigo R."/>
            <person name="Gogendeau D."/>
            <person name="Katinka M."/>
            <person name="Keller A.-M."/>
            <person name="Kissmehl R."/>
            <person name="Klotz C."/>
            <person name="Koll F."/>
            <person name="Le Moue A."/>
            <person name="Lepere C."/>
            <person name="Malinsky S."/>
            <person name="Nowacki M."/>
            <person name="Nowak J.K."/>
            <person name="Plattner H."/>
            <person name="Poulain J."/>
            <person name="Ruiz F."/>
            <person name="Serrano V."/>
            <person name="Zagulski M."/>
            <person name="Dessen P."/>
            <person name="Betermier M."/>
            <person name="Weissenbach J."/>
            <person name="Scarpelli C."/>
            <person name="Schachter V."/>
            <person name="Sperling L."/>
            <person name="Meyer E."/>
            <person name="Cohen J."/>
            <person name="Wincker P."/>
        </authorList>
    </citation>
    <scope>NUCLEOTIDE SEQUENCE [LARGE SCALE GENOMIC DNA]</scope>
    <source>
        <strain evidence="1 2">Stock d4-2</strain>
    </source>
</reference>
<sequence length="190" mass="23315">MYHQEMFLTTKSFDRFAPAFMRRSYLFFLECMYTNFHLLSYVNTPEYTIYANRYQHDPRYIDYSVELPKIKNQILELEVGWYIENLTNYLEIENKEECPSYLNLFQSKIQKSPSQAHSHQSRIRTFRSYRCKNLLRQCQRFYKDIERYSWCLAGMVTLLNQEEQDPFQQNGIYQRWQNTRITIQQTNPQQ</sequence>
<dbReference type="KEGG" id="ptm:GSPATT00027853001"/>
<proteinExistence type="predicted"/>
<gene>
    <name evidence="1" type="ORF">GSPATT00027853001</name>
</gene>
<dbReference type="Proteomes" id="UP000000600">
    <property type="component" value="Unassembled WGS sequence"/>
</dbReference>
<evidence type="ECO:0000313" key="2">
    <source>
        <dbReference type="Proteomes" id="UP000000600"/>
    </source>
</evidence>
<name>A0BE54_PARTE</name>
<keyword evidence="2" id="KW-1185">Reference proteome</keyword>
<dbReference type="EMBL" id="CT867988">
    <property type="protein sequence ID" value="CAK56821.1"/>
    <property type="molecule type" value="Genomic_DNA"/>
</dbReference>
<organism evidence="1 2">
    <name type="scientific">Paramecium tetraurelia</name>
    <dbReference type="NCBI Taxonomy" id="5888"/>
    <lineage>
        <taxon>Eukaryota</taxon>
        <taxon>Sar</taxon>
        <taxon>Alveolata</taxon>
        <taxon>Ciliophora</taxon>
        <taxon>Intramacronucleata</taxon>
        <taxon>Oligohymenophorea</taxon>
        <taxon>Peniculida</taxon>
        <taxon>Parameciidae</taxon>
        <taxon>Paramecium</taxon>
    </lineage>
</organism>